<keyword evidence="13" id="KW-1185">Reference proteome</keyword>
<evidence type="ECO:0000256" key="5">
    <source>
        <dbReference type="ARBA" id="ARBA00022989"/>
    </source>
</evidence>
<keyword evidence="5 11" id="KW-1133">Transmembrane helix</keyword>
<evidence type="ECO:0000256" key="2">
    <source>
        <dbReference type="ARBA" id="ARBA00006375"/>
    </source>
</evidence>
<reference evidence="13" key="2">
    <citation type="submission" date="2010-04" db="EMBL/GenBank/DDBJ databases">
        <authorList>
            <person name="Buell R."/>
            <person name="Hamilton J."/>
            <person name="Hostetler J."/>
        </authorList>
    </citation>
    <scope>NUCLEOTIDE SEQUENCE [LARGE SCALE GENOMIC DNA]</scope>
    <source>
        <strain evidence="13">DAOM:BR144</strain>
    </source>
</reference>
<dbReference type="AlphaFoldDB" id="K3X9N6"/>
<dbReference type="PROSITE" id="PS50920">
    <property type="entry name" value="SOLCAR"/>
    <property type="match status" value="3"/>
</dbReference>
<dbReference type="Proteomes" id="UP000019132">
    <property type="component" value="Unassembled WGS sequence"/>
</dbReference>
<dbReference type="STRING" id="431595.K3X9N6"/>
<feature type="transmembrane region" description="Helical" evidence="11">
    <location>
        <begin position="183"/>
        <end position="201"/>
    </location>
</feature>
<dbReference type="EMBL" id="GL376578">
    <property type="status" value="NOT_ANNOTATED_CDS"/>
    <property type="molecule type" value="Genomic_DNA"/>
</dbReference>
<evidence type="ECO:0000256" key="8">
    <source>
        <dbReference type="PROSITE-ProRule" id="PRU00282"/>
    </source>
</evidence>
<dbReference type="OMA" id="MYNSQHQ"/>
<evidence type="ECO:0000256" key="7">
    <source>
        <dbReference type="ARBA" id="ARBA00023136"/>
    </source>
</evidence>
<dbReference type="InParanoid" id="K3X9N6"/>
<keyword evidence="6" id="KW-0496">Mitochondrion</keyword>
<name>K3X9N6_GLOUD</name>
<evidence type="ECO:0000256" key="3">
    <source>
        <dbReference type="ARBA" id="ARBA00022448"/>
    </source>
</evidence>
<evidence type="ECO:0000313" key="12">
    <source>
        <dbReference type="EnsemblProtists" id="PYU1_T013935"/>
    </source>
</evidence>
<feature type="region of interest" description="Disordered" evidence="10">
    <location>
        <begin position="1"/>
        <end position="21"/>
    </location>
</feature>
<comment type="subcellular location">
    <subcellularLocation>
        <location evidence="1">Mitochondrion membrane</location>
        <topology evidence="1">Multi-pass membrane protein</topology>
    </subcellularLocation>
</comment>
<comment type="similarity">
    <text evidence="2 9">Belongs to the mitochondrial carrier (TC 2.A.29) family.</text>
</comment>
<dbReference type="HOGENOM" id="CLU_015166_3_1_1"/>
<dbReference type="eggNOG" id="KOG0760">
    <property type="taxonomic scope" value="Eukaryota"/>
</dbReference>
<feature type="transmembrane region" description="Helical" evidence="11">
    <location>
        <begin position="221"/>
        <end position="239"/>
    </location>
</feature>
<organism evidence="12 13">
    <name type="scientific">Globisporangium ultimum (strain ATCC 200006 / CBS 805.95 / DAOM BR144)</name>
    <name type="common">Pythium ultimum</name>
    <dbReference type="NCBI Taxonomy" id="431595"/>
    <lineage>
        <taxon>Eukaryota</taxon>
        <taxon>Sar</taxon>
        <taxon>Stramenopiles</taxon>
        <taxon>Oomycota</taxon>
        <taxon>Peronosporomycetes</taxon>
        <taxon>Pythiales</taxon>
        <taxon>Pythiaceae</taxon>
        <taxon>Globisporangium</taxon>
    </lineage>
</organism>
<dbReference type="SUPFAM" id="SSF103506">
    <property type="entry name" value="Mitochondrial carrier"/>
    <property type="match status" value="1"/>
</dbReference>
<keyword evidence="3 9" id="KW-0813">Transport</keyword>
<dbReference type="GO" id="GO:0031966">
    <property type="term" value="C:mitochondrial membrane"/>
    <property type="evidence" value="ECO:0007669"/>
    <property type="project" value="UniProtKB-SubCell"/>
</dbReference>
<dbReference type="InterPro" id="IPR023395">
    <property type="entry name" value="MCP_dom_sf"/>
</dbReference>
<dbReference type="InterPro" id="IPR018108">
    <property type="entry name" value="MCP_transmembrane"/>
</dbReference>
<evidence type="ECO:0000256" key="1">
    <source>
        <dbReference type="ARBA" id="ARBA00004225"/>
    </source>
</evidence>
<evidence type="ECO:0000256" key="10">
    <source>
        <dbReference type="SAM" id="MobiDB-lite"/>
    </source>
</evidence>
<keyword evidence="7 8" id="KW-0472">Membrane</keyword>
<feature type="repeat" description="Solcar" evidence="8">
    <location>
        <begin position="219"/>
        <end position="353"/>
    </location>
</feature>
<dbReference type="VEuPathDB" id="FungiDB:PYU1_G013906"/>
<dbReference type="FunFam" id="1.50.40.10:FF:000254">
    <property type="entry name" value="Mitochondrial carrier protein-like protein"/>
    <property type="match status" value="1"/>
</dbReference>
<evidence type="ECO:0000256" key="4">
    <source>
        <dbReference type="ARBA" id="ARBA00022692"/>
    </source>
</evidence>
<dbReference type="Pfam" id="PF00153">
    <property type="entry name" value="Mito_carr"/>
    <property type="match status" value="4"/>
</dbReference>
<evidence type="ECO:0000313" key="13">
    <source>
        <dbReference type="Proteomes" id="UP000019132"/>
    </source>
</evidence>
<sequence>MATTTNSSSGGGGGGGAPVIDEDWEEWTPEKGSFLHHMLAGSAAGVAEHVSIFPIDTIKTHMQCQRCPVNGKPLKLSATHTARKLIAEEGPLRLFRGVSTMLSASLPAHAVYFSVFESMKKTLGADSAEHTPIASGAAGVVATVCHDMIMTPMDVIKQRLQLGYYSGVTDCFKTIVRQEGLRALYISFPTTFFMNLPYSMIMVSANETFKKILNPSGEMNISAYFASGAMAGALAGVLTNPLDVAKTRLQTQMLLVQEDPSCPSRARCSQLQTRGVALTVPTSCTIKHPVAATKTIGGEPKMRLQYRGLFDALVQIRAQEGMTGFFRGVYPRLLVQAPSVAVSWTTFEVLKKTLDRMADN</sequence>
<dbReference type="EnsemblProtists" id="PYU1_T013935">
    <property type="protein sequence ID" value="PYU1_T013935"/>
    <property type="gene ID" value="PYU1_G013906"/>
</dbReference>
<feature type="repeat" description="Solcar" evidence="8">
    <location>
        <begin position="130"/>
        <end position="212"/>
    </location>
</feature>
<evidence type="ECO:0000256" key="9">
    <source>
        <dbReference type="RuleBase" id="RU000488"/>
    </source>
</evidence>
<dbReference type="PANTHER" id="PTHR45758:SF4">
    <property type="entry name" value="MITOFERRIN-1"/>
    <property type="match status" value="1"/>
</dbReference>
<reference evidence="13" key="1">
    <citation type="journal article" date="2010" name="Genome Biol.">
        <title>Genome sequence of the necrotrophic plant pathogen Pythium ultimum reveals original pathogenicity mechanisms and effector repertoire.</title>
        <authorList>
            <person name="Levesque C.A."/>
            <person name="Brouwer H."/>
            <person name="Cano L."/>
            <person name="Hamilton J.P."/>
            <person name="Holt C."/>
            <person name="Huitema E."/>
            <person name="Raffaele S."/>
            <person name="Robideau G.P."/>
            <person name="Thines M."/>
            <person name="Win J."/>
            <person name="Zerillo M.M."/>
            <person name="Beakes G.W."/>
            <person name="Boore J.L."/>
            <person name="Busam D."/>
            <person name="Dumas B."/>
            <person name="Ferriera S."/>
            <person name="Fuerstenberg S.I."/>
            <person name="Gachon C.M."/>
            <person name="Gaulin E."/>
            <person name="Govers F."/>
            <person name="Grenville-Briggs L."/>
            <person name="Horner N."/>
            <person name="Hostetler J."/>
            <person name="Jiang R.H."/>
            <person name="Johnson J."/>
            <person name="Krajaejun T."/>
            <person name="Lin H."/>
            <person name="Meijer H.J."/>
            <person name="Moore B."/>
            <person name="Morris P."/>
            <person name="Phuntmart V."/>
            <person name="Puiu D."/>
            <person name="Shetty J."/>
            <person name="Stajich J.E."/>
            <person name="Tripathy S."/>
            <person name="Wawra S."/>
            <person name="van West P."/>
            <person name="Whitty B.R."/>
            <person name="Coutinho P.M."/>
            <person name="Henrissat B."/>
            <person name="Martin F."/>
            <person name="Thomas P.D."/>
            <person name="Tyler B.M."/>
            <person name="De Vries R.P."/>
            <person name="Kamoun S."/>
            <person name="Yandell M."/>
            <person name="Tisserat N."/>
            <person name="Buell C.R."/>
        </authorList>
    </citation>
    <scope>NUCLEOTIDE SEQUENCE</scope>
    <source>
        <strain evidence="13">DAOM:BR144</strain>
    </source>
</reference>
<accession>K3X9N6</accession>
<dbReference type="GO" id="GO:0048250">
    <property type="term" value="P:iron import into the mitochondrion"/>
    <property type="evidence" value="ECO:0007669"/>
    <property type="project" value="TreeGrafter"/>
</dbReference>
<keyword evidence="4 8" id="KW-0812">Transmembrane</keyword>
<protein>
    <recommendedName>
        <fullName evidence="14">Mitoferrin</fullName>
    </recommendedName>
</protein>
<evidence type="ECO:0000256" key="6">
    <source>
        <dbReference type="ARBA" id="ARBA00023128"/>
    </source>
</evidence>
<dbReference type="GO" id="GO:0015093">
    <property type="term" value="F:ferrous iron transmembrane transporter activity"/>
    <property type="evidence" value="ECO:0007669"/>
    <property type="project" value="TreeGrafter"/>
</dbReference>
<dbReference type="Gene3D" id="1.50.40.10">
    <property type="entry name" value="Mitochondrial carrier domain"/>
    <property type="match status" value="2"/>
</dbReference>
<dbReference type="PANTHER" id="PTHR45758">
    <property type="entry name" value="MITOFERRIN-1-RELATED"/>
    <property type="match status" value="1"/>
</dbReference>
<proteinExistence type="inferred from homology"/>
<evidence type="ECO:0008006" key="14">
    <source>
        <dbReference type="Google" id="ProtNLM"/>
    </source>
</evidence>
<feature type="repeat" description="Solcar" evidence="8">
    <location>
        <begin position="32"/>
        <end position="122"/>
    </location>
</feature>
<reference evidence="12" key="3">
    <citation type="submission" date="2015-02" db="UniProtKB">
        <authorList>
            <consortium name="EnsemblProtists"/>
        </authorList>
    </citation>
    <scope>IDENTIFICATION</scope>
    <source>
        <strain evidence="12">DAOM BR144</strain>
    </source>
</reference>
<evidence type="ECO:0000256" key="11">
    <source>
        <dbReference type="SAM" id="Phobius"/>
    </source>
</evidence>